<evidence type="ECO:0000256" key="3">
    <source>
        <dbReference type="ARBA" id="ARBA00022989"/>
    </source>
</evidence>
<proteinExistence type="predicted"/>
<keyword evidence="7" id="KW-1185">Reference proteome</keyword>
<keyword evidence="4" id="KW-0472">Membrane</keyword>
<evidence type="ECO:0000313" key="6">
    <source>
        <dbReference type="EMBL" id="KAH9314708.1"/>
    </source>
</evidence>
<evidence type="ECO:0000256" key="2">
    <source>
        <dbReference type="ARBA" id="ARBA00022692"/>
    </source>
</evidence>
<feature type="non-terminal residue" evidence="6">
    <location>
        <position position="1"/>
    </location>
</feature>
<protein>
    <recommendedName>
        <fullName evidence="5">CHASE domain-containing protein</fullName>
    </recommendedName>
</protein>
<name>A0AA38G4P4_TAXCH</name>
<evidence type="ECO:0000259" key="5">
    <source>
        <dbReference type="PROSITE" id="PS50839"/>
    </source>
</evidence>
<evidence type="ECO:0000256" key="1">
    <source>
        <dbReference type="ARBA" id="ARBA00004370"/>
    </source>
</evidence>
<feature type="domain" description="CHASE" evidence="5">
    <location>
        <begin position="1"/>
        <end position="79"/>
    </location>
</feature>
<dbReference type="GO" id="GO:0007165">
    <property type="term" value="P:signal transduction"/>
    <property type="evidence" value="ECO:0007669"/>
    <property type="project" value="UniProtKB-ARBA"/>
</dbReference>
<dbReference type="PROSITE" id="PS50839">
    <property type="entry name" value="CHASE"/>
    <property type="match status" value="1"/>
</dbReference>
<keyword evidence="2" id="KW-0812">Transmembrane</keyword>
<comment type="subcellular location">
    <subcellularLocation>
        <location evidence="1">Membrane</location>
    </subcellularLocation>
</comment>
<reference evidence="6 7" key="1">
    <citation type="journal article" date="2021" name="Nat. Plants">
        <title>The Taxus genome provides insights into paclitaxel biosynthesis.</title>
        <authorList>
            <person name="Xiong X."/>
            <person name="Gou J."/>
            <person name="Liao Q."/>
            <person name="Li Y."/>
            <person name="Zhou Q."/>
            <person name="Bi G."/>
            <person name="Li C."/>
            <person name="Du R."/>
            <person name="Wang X."/>
            <person name="Sun T."/>
            <person name="Guo L."/>
            <person name="Liang H."/>
            <person name="Lu P."/>
            <person name="Wu Y."/>
            <person name="Zhang Z."/>
            <person name="Ro D.K."/>
            <person name="Shang Y."/>
            <person name="Huang S."/>
            <person name="Yan J."/>
        </authorList>
    </citation>
    <scope>NUCLEOTIDE SEQUENCE [LARGE SCALE GENOMIC DNA]</scope>
    <source>
        <strain evidence="6">Ta-2019</strain>
    </source>
</reference>
<dbReference type="Proteomes" id="UP000824469">
    <property type="component" value="Unassembled WGS sequence"/>
</dbReference>
<keyword evidence="3" id="KW-1133">Transmembrane helix</keyword>
<dbReference type="AlphaFoldDB" id="A0AA38G4P4"/>
<comment type="caution">
    <text evidence="6">The sequence shown here is derived from an EMBL/GenBank/DDBJ whole genome shotgun (WGS) entry which is preliminary data.</text>
</comment>
<dbReference type="EMBL" id="JAHRHJ020000005">
    <property type="protein sequence ID" value="KAH9314708.1"/>
    <property type="molecule type" value="Genomic_DNA"/>
</dbReference>
<evidence type="ECO:0000313" key="7">
    <source>
        <dbReference type="Proteomes" id="UP000824469"/>
    </source>
</evidence>
<dbReference type="InterPro" id="IPR042240">
    <property type="entry name" value="CHASE_sf"/>
</dbReference>
<dbReference type="Pfam" id="PF03924">
    <property type="entry name" value="CHASE"/>
    <property type="match status" value="1"/>
</dbReference>
<dbReference type="GO" id="GO:0003824">
    <property type="term" value="F:catalytic activity"/>
    <property type="evidence" value="ECO:0007669"/>
    <property type="project" value="UniProtKB-ARBA"/>
</dbReference>
<sequence>ETSVEYAARTSFEKSLVISVSYAQNKIHSEREHFKRQQGWSIQNMETNKTSSEQDEYAPVIFIQQTVSYIASLDMMSGK</sequence>
<feature type="non-terminal residue" evidence="6">
    <location>
        <position position="79"/>
    </location>
</feature>
<dbReference type="Gene3D" id="3.30.450.350">
    <property type="entry name" value="CHASE domain"/>
    <property type="match status" value="1"/>
</dbReference>
<gene>
    <name evidence="6" type="ORF">KI387_023335</name>
</gene>
<organism evidence="6 7">
    <name type="scientific">Taxus chinensis</name>
    <name type="common">Chinese yew</name>
    <name type="synonym">Taxus wallichiana var. chinensis</name>
    <dbReference type="NCBI Taxonomy" id="29808"/>
    <lineage>
        <taxon>Eukaryota</taxon>
        <taxon>Viridiplantae</taxon>
        <taxon>Streptophyta</taxon>
        <taxon>Embryophyta</taxon>
        <taxon>Tracheophyta</taxon>
        <taxon>Spermatophyta</taxon>
        <taxon>Pinopsida</taxon>
        <taxon>Pinidae</taxon>
        <taxon>Conifers II</taxon>
        <taxon>Cupressales</taxon>
        <taxon>Taxaceae</taxon>
        <taxon>Taxus</taxon>
    </lineage>
</organism>
<evidence type="ECO:0000256" key="4">
    <source>
        <dbReference type="ARBA" id="ARBA00023136"/>
    </source>
</evidence>
<accession>A0AA38G4P4</accession>
<dbReference type="InterPro" id="IPR006189">
    <property type="entry name" value="CHASE_dom"/>
</dbReference>
<dbReference type="GO" id="GO:0016020">
    <property type="term" value="C:membrane"/>
    <property type="evidence" value="ECO:0007669"/>
    <property type="project" value="UniProtKB-SubCell"/>
</dbReference>